<evidence type="ECO:0000313" key="2">
    <source>
        <dbReference type="EMBL" id="OAQ62810.2"/>
    </source>
</evidence>
<dbReference type="KEGG" id="pchm:VFPPC_08751"/>
<dbReference type="AlphaFoldDB" id="A0A179FBZ0"/>
<reference evidence="2 3" key="1">
    <citation type="journal article" date="2016" name="PLoS Pathog.">
        <title>Biosynthesis of antibiotic leucinostatins in bio-control fungus Purpureocillium lilacinum and their inhibition on phytophthora revealed by genome mining.</title>
        <authorList>
            <person name="Wang G."/>
            <person name="Liu Z."/>
            <person name="Lin R."/>
            <person name="Li E."/>
            <person name="Mao Z."/>
            <person name="Ling J."/>
            <person name="Yang Y."/>
            <person name="Yin W.B."/>
            <person name="Xie B."/>
        </authorList>
    </citation>
    <scope>NUCLEOTIDE SEQUENCE [LARGE SCALE GENOMIC DNA]</scope>
    <source>
        <strain evidence="2">170</strain>
    </source>
</reference>
<evidence type="ECO:0000256" key="1">
    <source>
        <dbReference type="SAM" id="MobiDB-lite"/>
    </source>
</evidence>
<comment type="caution">
    <text evidence="2">The sequence shown here is derived from an EMBL/GenBank/DDBJ whole genome shotgun (WGS) entry which is preliminary data.</text>
</comment>
<name>A0A179FBZ0_METCM</name>
<feature type="region of interest" description="Disordered" evidence="1">
    <location>
        <begin position="486"/>
        <end position="563"/>
    </location>
</feature>
<gene>
    <name evidence="2" type="ORF">VFPPC_08751</name>
</gene>
<feature type="compositionally biased region" description="Low complexity" evidence="1">
    <location>
        <begin position="62"/>
        <end position="75"/>
    </location>
</feature>
<feature type="compositionally biased region" description="Polar residues" evidence="1">
    <location>
        <begin position="221"/>
        <end position="230"/>
    </location>
</feature>
<keyword evidence="3" id="KW-1185">Reference proteome</keyword>
<proteinExistence type="predicted"/>
<dbReference type="GO" id="GO:0005737">
    <property type="term" value="C:cytoplasm"/>
    <property type="evidence" value="ECO:0007669"/>
    <property type="project" value="TreeGrafter"/>
</dbReference>
<feature type="compositionally biased region" description="Polar residues" evidence="1">
    <location>
        <begin position="44"/>
        <end position="56"/>
    </location>
</feature>
<feature type="compositionally biased region" description="Polar residues" evidence="1">
    <location>
        <begin position="498"/>
        <end position="507"/>
    </location>
</feature>
<keyword evidence="2" id="KW-0418">Kinase</keyword>
<organism evidence="2 3">
    <name type="scientific">Pochonia chlamydosporia 170</name>
    <dbReference type="NCBI Taxonomy" id="1380566"/>
    <lineage>
        <taxon>Eukaryota</taxon>
        <taxon>Fungi</taxon>
        <taxon>Dikarya</taxon>
        <taxon>Ascomycota</taxon>
        <taxon>Pezizomycotina</taxon>
        <taxon>Sordariomycetes</taxon>
        <taxon>Hypocreomycetidae</taxon>
        <taxon>Hypocreales</taxon>
        <taxon>Clavicipitaceae</taxon>
        <taxon>Pochonia</taxon>
    </lineage>
</organism>
<feature type="compositionally biased region" description="Polar residues" evidence="1">
    <location>
        <begin position="260"/>
        <end position="269"/>
    </location>
</feature>
<dbReference type="GO" id="GO:0016301">
    <property type="term" value="F:kinase activity"/>
    <property type="evidence" value="ECO:0007669"/>
    <property type="project" value="UniProtKB-KW"/>
</dbReference>
<dbReference type="Pfam" id="PF08316">
    <property type="entry name" value="Pal1"/>
    <property type="match status" value="1"/>
</dbReference>
<dbReference type="PANTHER" id="PTHR28307:SF1">
    <property type="entry name" value="PAL1 CELL MORPHOLOGY PROTEIN"/>
    <property type="match status" value="1"/>
</dbReference>
<dbReference type="GeneID" id="28851396"/>
<accession>A0A179FBZ0</accession>
<feature type="compositionally biased region" description="Low complexity" evidence="1">
    <location>
        <begin position="231"/>
        <end position="242"/>
    </location>
</feature>
<feature type="region of interest" description="Disordered" evidence="1">
    <location>
        <begin position="1"/>
        <end position="276"/>
    </location>
</feature>
<feature type="compositionally biased region" description="Basic and acidic residues" evidence="1">
    <location>
        <begin position="14"/>
        <end position="36"/>
    </location>
</feature>
<feature type="compositionally biased region" description="Basic residues" evidence="1">
    <location>
        <begin position="546"/>
        <end position="555"/>
    </location>
</feature>
<dbReference type="PANTHER" id="PTHR28307">
    <property type="entry name" value="PROTEIN PAL1"/>
    <property type="match status" value="1"/>
</dbReference>
<dbReference type="RefSeq" id="XP_022284191.1">
    <property type="nucleotide sequence ID" value="XM_022428625.1"/>
</dbReference>
<keyword evidence="2" id="KW-0808">Transferase</keyword>
<feature type="compositionally biased region" description="Polar residues" evidence="1">
    <location>
        <begin position="1"/>
        <end position="12"/>
    </location>
</feature>
<sequence length="563" mass="62660">MGFSSLFRSSTRGEAARDREHKSEPDTDKEWAKRYILDPLTAPEPSQETGLGTSHVNPYKTAARSASAASGSGSASPPPSSPLAPFLREASQAKRESASQSQSQSYSHQRQKHRPRHLSSSNSSLENIHFDRRSSLDRYPTPPSSASPTDSGFDFHPSNPFSTSFRSSSSRSDKSYHHHHHHHLGRESRQSLRTPLESRPASSSITPPDTPPSNLRPRQLGSASTNPYISQLQHQQHQQQPQRTASQSPLRRHRRYPSLPINNSATSWGRSDPDYPRNQLEKVRRLSHSLSNPADIVDKPNGHRRYSSIGQRFPGDMSHRPLDMIKRDAKAADRPYRHRKRISETDTIDALDTIGGAYHHGGPYDATLTSRNLDKKYSPVAAVEESNMEAIRATPRENIIDSLTKHVPLQGTSSIPAGSPDMSGKVMHYEEGADLMREPDAEGGAYKRWDGVQYHPDDLKGKGEPSFTIERDLKKEKGHRQFLSEADAYEMRPGANRFSKQGGSHQRSVSQSGEGSSSGAVYTDSPDGSLRRSHTTGKKLSEGLKRRFGSIRRKKDMPAETVH</sequence>
<dbReference type="EMBL" id="LSBJ02000006">
    <property type="protein sequence ID" value="OAQ62810.2"/>
    <property type="molecule type" value="Genomic_DNA"/>
</dbReference>
<protein>
    <submittedName>
        <fullName evidence="2">Protein kinase</fullName>
    </submittedName>
</protein>
<evidence type="ECO:0000313" key="3">
    <source>
        <dbReference type="Proteomes" id="UP000078397"/>
    </source>
</evidence>
<dbReference type="Proteomes" id="UP000078397">
    <property type="component" value="Unassembled WGS sequence"/>
</dbReference>
<feature type="compositionally biased region" description="Low complexity" evidence="1">
    <location>
        <begin position="98"/>
        <end position="108"/>
    </location>
</feature>
<feature type="region of interest" description="Disordered" evidence="1">
    <location>
        <begin position="292"/>
        <end position="320"/>
    </location>
</feature>
<feature type="compositionally biased region" description="Low complexity" evidence="1">
    <location>
        <begin position="508"/>
        <end position="519"/>
    </location>
</feature>
<dbReference type="InterPro" id="IPR013226">
    <property type="entry name" value="Pal1"/>
</dbReference>
<dbReference type="OrthoDB" id="5389892at2759"/>